<dbReference type="PANTHER" id="PTHR43179">
    <property type="entry name" value="RHAMNOSYLTRANSFERASE WBBL"/>
    <property type="match status" value="1"/>
</dbReference>
<accession>X1H2S5</accession>
<dbReference type="SUPFAM" id="SSF53448">
    <property type="entry name" value="Nucleotide-diphospho-sugar transferases"/>
    <property type="match status" value="1"/>
</dbReference>
<organism evidence="2">
    <name type="scientific">marine sediment metagenome</name>
    <dbReference type="NCBI Taxonomy" id="412755"/>
    <lineage>
        <taxon>unclassified sequences</taxon>
        <taxon>metagenomes</taxon>
        <taxon>ecological metagenomes</taxon>
    </lineage>
</organism>
<reference evidence="2" key="1">
    <citation type="journal article" date="2014" name="Front. Microbiol.">
        <title>High frequency of phylogenetically diverse reductive dehalogenase-homologous genes in deep subseafloor sedimentary metagenomes.</title>
        <authorList>
            <person name="Kawai M."/>
            <person name="Futagami T."/>
            <person name="Toyoda A."/>
            <person name="Takaki Y."/>
            <person name="Nishi S."/>
            <person name="Hori S."/>
            <person name="Arai W."/>
            <person name="Tsubouchi T."/>
            <person name="Morono Y."/>
            <person name="Uchiyama I."/>
            <person name="Ito T."/>
            <person name="Fujiyama A."/>
            <person name="Inagaki F."/>
            <person name="Takami H."/>
        </authorList>
    </citation>
    <scope>NUCLEOTIDE SEQUENCE</scope>
    <source>
        <strain evidence="2">Expedition CK06-06</strain>
    </source>
</reference>
<evidence type="ECO:0000259" key="1">
    <source>
        <dbReference type="Pfam" id="PF13632"/>
    </source>
</evidence>
<name>X1H2S5_9ZZZZ</name>
<protein>
    <recommendedName>
        <fullName evidence="1">Glycosyltransferase 2-like domain-containing protein</fullName>
    </recommendedName>
</protein>
<gene>
    <name evidence="2" type="ORF">S03H2_52127</name>
</gene>
<evidence type="ECO:0000313" key="2">
    <source>
        <dbReference type="EMBL" id="GAH63722.1"/>
    </source>
</evidence>
<sequence length="149" mass="17635">KYWAHDEIRKVDVITGSFWIVRREALEKVGLLDEDFFIYGEDIDWCKRFHNAGWDVVFYPESKAIHFGAASAANAPTRFYIEMQKSDLHYWEKYHGRIGQCSYAIIIFIRHLVRLVPLALVYLASPSRRDFVSLRLKHCLACIRWVLRI</sequence>
<dbReference type="Pfam" id="PF13632">
    <property type="entry name" value="Glyco_trans_2_3"/>
    <property type="match status" value="1"/>
</dbReference>
<dbReference type="InterPro" id="IPR029044">
    <property type="entry name" value="Nucleotide-diphossugar_trans"/>
</dbReference>
<dbReference type="PANTHER" id="PTHR43179:SF7">
    <property type="entry name" value="RHAMNOSYLTRANSFERASE WBBL"/>
    <property type="match status" value="1"/>
</dbReference>
<dbReference type="EMBL" id="BARU01033104">
    <property type="protein sequence ID" value="GAH63722.1"/>
    <property type="molecule type" value="Genomic_DNA"/>
</dbReference>
<proteinExistence type="predicted"/>
<comment type="caution">
    <text evidence="2">The sequence shown here is derived from an EMBL/GenBank/DDBJ whole genome shotgun (WGS) entry which is preliminary data.</text>
</comment>
<dbReference type="InterPro" id="IPR001173">
    <property type="entry name" value="Glyco_trans_2-like"/>
</dbReference>
<feature type="domain" description="Glycosyltransferase 2-like" evidence="1">
    <location>
        <begin position="12"/>
        <end position="70"/>
    </location>
</feature>
<dbReference type="Gene3D" id="3.90.550.10">
    <property type="entry name" value="Spore Coat Polysaccharide Biosynthesis Protein SpsA, Chain A"/>
    <property type="match status" value="1"/>
</dbReference>
<feature type="non-terminal residue" evidence="2">
    <location>
        <position position="1"/>
    </location>
</feature>
<dbReference type="AlphaFoldDB" id="X1H2S5"/>